<name>J7S479_HUIN7</name>
<dbReference type="RefSeq" id="XP_022462677.1">
    <property type="nucleotide sequence ID" value="XM_022611250.1"/>
</dbReference>
<evidence type="ECO:0000313" key="2">
    <source>
        <dbReference type="Proteomes" id="UP000006310"/>
    </source>
</evidence>
<evidence type="ECO:0000313" key="1">
    <source>
        <dbReference type="EMBL" id="CCK68431.1"/>
    </source>
</evidence>
<dbReference type="AlphaFoldDB" id="J7S479"/>
<dbReference type="HOGENOM" id="CLU_1161299_0_0_1"/>
<dbReference type="GeneID" id="34524066"/>
<dbReference type="Proteomes" id="UP000006310">
    <property type="component" value="Chromosome 1"/>
</dbReference>
<dbReference type="OrthoDB" id="4038219at2759"/>
<proteinExistence type="predicted"/>
<reference evidence="2" key="2">
    <citation type="submission" date="2012-08" db="EMBL/GenBank/DDBJ databases">
        <title>Genome sequence of Kazachstania naganishii.</title>
        <authorList>
            <person name="Gordon J.L."/>
            <person name="Armisen D."/>
            <person name="Proux-Wera E."/>
            <person name="OhEigeartaigh S.S."/>
            <person name="Byrne K.P."/>
            <person name="Wolfe K.H."/>
        </authorList>
    </citation>
    <scope>NUCLEOTIDE SEQUENCE [LARGE SCALE GENOMIC DNA]</scope>
    <source>
        <strain evidence="2">ATCC MYA-139 / BCRC 22969 / CBS 8797 / CCRC 22969 / KCTC 17520 / NBRC 10181 / NCYC 3082</strain>
    </source>
</reference>
<dbReference type="KEGG" id="kng:KNAG_0A07785"/>
<dbReference type="EMBL" id="HE978314">
    <property type="protein sequence ID" value="CCK68431.1"/>
    <property type="molecule type" value="Genomic_DNA"/>
</dbReference>
<sequence>MSMLQHIRTKCCIVEWRIGRVAGLSLPELRSTSQALVRGLRSISNVLYCKDLTYVRDGGLAQMVSSPKIQMVLSTERRDLLAEFLARVQGMKMSAARAGSRRPIVERERGQQLHIKRDKLLGQILTGGTTHSNNSPWILADPTEMKLTSNTGTVFPAKDLGSLMSQFNEKRTGETSAKVELLDTFPTGQQDNIQLKPYLYINTNDLPKGLSTWLQPFSETTTEEEKQRLDLLLHGFNGF</sequence>
<gene>
    <name evidence="1" type="primary">KNAG0A07785</name>
    <name evidence="1" type="ordered locus">KNAG_0A07785</name>
</gene>
<protein>
    <submittedName>
        <fullName evidence="1">Uncharacterized protein</fullName>
    </submittedName>
</protein>
<keyword evidence="2" id="KW-1185">Reference proteome</keyword>
<reference evidence="1 2" key="1">
    <citation type="journal article" date="2011" name="Proc. Natl. Acad. Sci. U.S.A.">
        <title>Evolutionary erosion of yeast sex chromosomes by mating-type switching accidents.</title>
        <authorList>
            <person name="Gordon J.L."/>
            <person name="Armisen D."/>
            <person name="Proux-Wera E."/>
            <person name="Oheigeartaigh S.S."/>
            <person name="Byrne K.P."/>
            <person name="Wolfe K.H."/>
        </authorList>
    </citation>
    <scope>NUCLEOTIDE SEQUENCE [LARGE SCALE GENOMIC DNA]</scope>
    <source>
        <strain evidence="2">ATCC MYA-139 / BCRC 22969 / CBS 8797 / CCRC 22969 / KCTC 17520 / NBRC 10181 / NCYC 3082</strain>
    </source>
</reference>
<organism evidence="1 2">
    <name type="scientific">Huiozyma naganishii (strain ATCC MYA-139 / BCRC 22969 / CBS 8797 / KCTC 17520 / NBRC 10181 / NCYC 3082 / Yp74L-3)</name>
    <name type="common">Yeast</name>
    <name type="synonym">Kazachstania naganishii</name>
    <dbReference type="NCBI Taxonomy" id="1071383"/>
    <lineage>
        <taxon>Eukaryota</taxon>
        <taxon>Fungi</taxon>
        <taxon>Dikarya</taxon>
        <taxon>Ascomycota</taxon>
        <taxon>Saccharomycotina</taxon>
        <taxon>Saccharomycetes</taxon>
        <taxon>Saccharomycetales</taxon>
        <taxon>Saccharomycetaceae</taxon>
        <taxon>Huiozyma</taxon>
    </lineage>
</organism>
<accession>J7S479</accession>